<reference evidence="1 2" key="1">
    <citation type="submission" date="2016-08" db="EMBL/GenBank/DDBJ databases">
        <title>Hymenobacter coccineus sp. nov., Hymenobacter lapidarius sp. nov. and Hymenobacter glacialis sp. nov., isolated from Antarctic soil.</title>
        <authorList>
            <person name="Sedlacek I."/>
            <person name="Kralova S."/>
            <person name="Kyrova K."/>
            <person name="Maslanova I."/>
            <person name="Stankova E."/>
            <person name="Vrbovska V."/>
            <person name="Nemec M."/>
            <person name="Bartak M."/>
            <person name="Svec P."/>
            <person name="Busse H.-J."/>
            <person name="Pantucek R."/>
        </authorList>
    </citation>
    <scope>NUCLEOTIDE SEQUENCE [LARGE SCALE GENOMIC DNA]</scope>
    <source>
        <strain evidence="1 2">CCM 8649</strain>
    </source>
</reference>
<dbReference type="Proteomes" id="UP000177506">
    <property type="component" value="Unassembled WGS sequence"/>
</dbReference>
<comment type="caution">
    <text evidence="1">The sequence shown here is derived from an EMBL/GenBank/DDBJ whole genome shotgun (WGS) entry which is preliminary data.</text>
</comment>
<gene>
    <name evidence="1" type="ORF">BEN49_06630</name>
</gene>
<evidence type="ECO:0000313" key="1">
    <source>
        <dbReference type="EMBL" id="OGX90453.1"/>
    </source>
</evidence>
<keyword evidence="2" id="KW-1185">Reference proteome</keyword>
<dbReference type="AlphaFoldDB" id="A0A1G1THZ3"/>
<dbReference type="EMBL" id="MDZA01000144">
    <property type="protein sequence ID" value="OGX90453.1"/>
    <property type="molecule type" value="Genomic_DNA"/>
</dbReference>
<sequence>MVRFERLLQSTAFFQCQLTASVFAAQGADKFYPREGGKIDPLPGVEMPPQVIGTGFIVVVKLNQRGRV</sequence>
<proteinExistence type="predicted"/>
<name>A0A1G1THZ3_9BACT</name>
<organism evidence="1 2">
    <name type="scientific">Hymenobacter coccineus</name>
    <dbReference type="NCBI Taxonomy" id="1908235"/>
    <lineage>
        <taxon>Bacteria</taxon>
        <taxon>Pseudomonadati</taxon>
        <taxon>Bacteroidota</taxon>
        <taxon>Cytophagia</taxon>
        <taxon>Cytophagales</taxon>
        <taxon>Hymenobacteraceae</taxon>
        <taxon>Hymenobacter</taxon>
    </lineage>
</organism>
<protein>
    <submittedName>
        <fullName evidence="1">Uncharacterized protein</fullName>
    </submittedName>
</protein>
<accession>A0A1G1THZ3</accession>
<evidence type="ECO:0000313" key="2">
    <source>
        <dbReference type="Proteomes" id="UP000177506"/>
    </source>
</evidence>